<sequence length="93" mass="10380">MASDSEGLRQEVTMPTTIKAIFAHGVFEPLDDIELQEGMEVNITIEKIEGSHAYFRTKEWQERVRGADEALANGEYVEFDSAEAEKSLACAQV</sequence>
<gene>
    <name evidence="1" type="ORF">MBAV_004257</name>
</gene>
<dbReference type="Pfam" id="PF01954">
    <property type="entry name" value="AF2212-like"/>
    <property type="match status" value="1"/>
</dbReference>
<dbReference type="Gene3D" id="4.10.1150.10">
    <property type="entry name" value="AF2212/PG0164-like"/>
    <property type="match status" value="1"/>
</dbReference>
<dbReference type="AlphaFoldDB" id="A0A0F3GNJ4"/>
<dbReference type="InterPro" id="IPR024069">
    <property type="entry name" value="AF2212-like_dom_sf"/>
</dbReference>
<dbReference type="SUPFAM" id="SSF141694">
    <property type="entry name" value="AF2212/PG0164-like"/>
    <property type="match status" value="1"/>
</dbReference>
<dbReference type="Proteomes" id="UP000033423">
    <property type="component" value="Unassembled WGS sequence"/>
</dbReference>
<dbReference type="EMBL" id="LACI01001846">
    <property type="protein sequence ID" value="KJU83549.1"/>
    <property type="molecule type" value="Genomic_DNA"/>
</dbReference>
<name>A0A0F3GNJ4_9BACT</name>
<evidence type="ECO:0000313" key="1">
    <source>
        <dbReference type="EMBL" id="KJU83549.1"/>
    </source>
</evidence>
<keyword evidence="2" id="KW-1185">Reference proteome</keyword>
<reference evidence="1 2" key="1">
    <citation type="submission" date="2015-02" db="EMBL/GenBank/DDBJ databases">
        <title>Single-cell genomics of uncultivated deep-branching MTB reveals a conserved set of magnetosome genes.</title>
        <authorList>
            <person name="Kolinko S."/>
            <person name="Richter M."/>
            <person name="Glockner F.O."/>
            <person name="Brachmann A."/>
            <person name="Schuler D."/>
        </authorList>
    </citation>
    <scope>NUCLEOTIDE SEQUENCE [LARGE SCALE GENOMIC DNA]</scope>
    <source>
        <strain evidence="1">TM-1</strain>
    </source>
</reference>
<accession>A0A0F3GNJ4</accession>
<comment type="caution">
    <text evidence="1">The sequence shown here is derived from an EMBL/GenBank/DDBJ whole genome shotgun (WGS) entry which is preliminary data.</text>
</comment>
<protein>
    <submittedName>
        <fullName evidence="1">Protein belonging to Uncharacterized protein family UPF0165</fullName>
    </submittedName>
</protein>
<proteinExistence type="predicted"/>
<organism evidence="1 2">
    <name type="scientific">Candidatus Magnetobacterium bavaricum</name>
    <dbReference type="NCBI Taxonomy" id="29290"/>
    <lineage>
        <taxon>Bacteria</taxon>
        <taxon>Pseudomonadati</taxon>
        <taxon>Nitrospirota</taxon>
        <taxon>Thermodesulfovibrionia</taxon>
        <taxon>Thermodesulfovibrionales</taxon>
        <taxon>Candidatus Magnetobacteriaceae</taxon>
        <taxon>Candidatus Magnetobacterium</taxon>
    </lineage>
</organism>
<evidence type="ECO:0000313" key="2">
    <source>
        <dbReference type="Proteomes" id="UP000033423"/>
    </source>
</evidence>
<dbReference type="InterPro" id="IPR008203">
    <property type="entry name" value="AF2212-like"/>
</dbReference>